<keyword evidence="4 9" id="KW-0812">Transmembrane</keyword>
<feature type="transmembrane region" description="Helical" evidence="9">
    <location>
        <begin position="278"/>
        <end position="295"/>
    </location>
</feature>
<evidence type="ECO:0000256" key="6">
    <source>
        <dbReference type="ARBA" id="ARBA00023136"/>
    </source>
</evidence>
<sequence>MSCSLICVVELQINTGDTAWLLTSAALVLLMTPGLAFFYGGMVRSNGVLNMMMMSFISIGTVGLAWAVVGYSIAFGNSVHGLFGNPFQFAFLDPLVAGDPAVGTVPALAFAAFQGCFAIIAVALLSGAIAERMSFRSWTTLSVLWLVLVYAPLAHWVFAVDGLTATSGGWIVNRLHAIDLAGGTAIEVACGAGGLALAIVLGPRLGFRSNPMRPHNMTLVMLGTGLLWFGWFGFNSGSALVAGSSAALIWVNTLLSPCAAMLAWLFVERRRDGHPTSLGAASGAVAGLVAITPSGGAVSPMGAMLIGLAAGAICAWAVSWKYRFGVDDSLDLVGVHMVGGIVGTVGIGFLADPRTATHVAGLFFGGGLDQLWRQAVAVLGVGTFSFAMTWLLAIILKRTMGVRVSPEAESAGIDLAEHSEAGYDLGFTQQSAFRGIGVGTTIHHDAQE</sequence>
<feature type="transmembrane region" description="Helical" evidence="9">
    <location>
        <begin position="371"/>
        <end position="396"/>
    </location>
</feature>
<proteinExistence type="inferred from homology"/>
<dbReference type="AlphaFoldDB" id="A0A1G6IFR9"/>
<organism evidence="11 12">
    <name type="scientific">Raineyella antarctica</name>
    <dbReference type="NCBI Taxonomy" id="1577474"/>
    <lineage>
        <taxon>Bacteria</taxon>
        <taxon>Bacillati</taxon>
        <taxon>Actinomycetota</taxon>
        <taxon>Actinomycetes</taxon>
        <taxon>Propionibacteriales</taxon>
        <taxon>Propionibacteriaceae</taxon>
        <taxon>Raineyella</taxon>
    </lineage>
</organism>
<keyword evidence="7 9" id="KW-0924">Ammonia transport</keyword>
<dbReference type="NCBIfam" id="TIGR00836">
    <property type="entry name" value="amt"/>
    <property type="match status" value="1"/>
</dbReference>
<keyword evidence="6 9" id="KW-0472">Membrane</keyword>
<dbReference type="PANTHER" id="PTHR43029">
    <property type="entry name" value="AMMONIUM TRANSPORTER MEP2"/>
    <property type="match status" value="1"/>
</dbReference>
<evidence type="ECO:0000256" key="3">
    <source>
        <dbReference type="ARBA" id="ARBA00022448"/>
    </source>
</evidence>
<dbReference type="GO" id="GO:0008519">
    <property type="term" value="F:ammonium channel activity"/>
    <property type="evidence" value="ECO:0007669"/>
    <property type="project" value="InterPro"/>
</dbReference>
<evidence type="ECO:0000256" key="1">
    <source>
        <dbReference type="ARBA" id="ARBA00004141"/>
    </source>
</evidence>
<evidence type="ECO:0000313" key="11">
    <source>
        <dbReference type="EMBL" id="SDC05407.1"/>
    </source>
</evidence>
<feature type="domain" description="Ammonium transporter AmtB-like" evidence="10">
    <location>
        <begin position="19"/>
        <end position="423"/>
    </location>
</feature>
<dbReference type="Proteomes" id="UP000199086">
    <property type="component" value="Unassembled WGS sequence"/>
</dbReference>
<dbReference type="SUPFAM" id="SSF111352">
    <property type="entry name" value="Ammonium transporter"/>
    <property type="match status" value="1"/>
</dbReference>
<feature type="transmembrane region" description="Helical" evidence="9">
    <location>
        <begin position="246"/>
        <end position="266"/>
    </location>
</feature>
<dbReference type="EMBL" id="FMYF01000016">
    <property type="protein sequence ID" value="SDC05407.1"/>
    <property type="molecule type" value="Genomic_DNA"/>
</dbReference>
<feature type="transmembrane region" description="Helical" evidence="9">
    <location>
        <begin position="19"/>
        <end position="39"/>
    </location>
</feature>
<evidence type="ECO:0000256" key="9">
    <source>
        <dbReference type="RuleBase" id="RU362002"/>
    </source>
</evidence>
<evidence type="ECO:0000256" key="5">
    <source>
        <dbReference type="ARBA" id="ARBA00022989"/>
    </source>
</evidence>
<evidence type="ECO:0000256" key="4">
    <source>
        <dbReference type="ARBA" id="ARBA00022692"/>
    </source>
</evidence>
<dbReference type="Pfam" id="PF00909">
    <property type="entry name" value="Ammonium_transp"/>
    <property type="match status" value="1"/>
</dbReference>
<dbReference type="GO" id="GO:0005886">
    <property type="term" value="C:plasma membrane"/>
    <property type="evidence" value="ECO:0007669"/>
    <property type="project" value="UniProtKB-SubCell"/>
</dbReference>
<feature type="transmembrane region" description="Helical" evidence="9">
    <location>
        <begin position="51"/>
        <end position="74"/>
    </location>
</feature>
<keyword evidence="5 9" id="KW-1133">Transmembrane helix</keyword>
<comment type="similarity">
    <text evidence="2 9">Belongs to the ammonia transporter channel (TC 1.A.11.2) family.</text>
</comment>
<keyword evidence="3 9" id="KW-0813">Transport</keyword>
<reference evidence="11 12" key="1">
    <citation type="submission" date="2016-06" db="EMBL/GenBank/DDBJ databases">
        <authorList>
            <person name="Olsen C.W."/>
            <person name="Carey S."/>
            <person name="Hinshaw L."/>
            <person name="Karasin A.I."/>
        </authorList>
    </citation>
    <scope>NUCLEOTIDE SEQUENCE [LARGE SCALE GENOMIC DNA]</scope>
    <source>
        <strain evidence="11 12">LZ-22</strain>
    </source>
</reference>
<comment type="subcellular location">
    <subcellularLocation>
        <location evidence="9">Cell membrane</location>
        <topology evidence="9">Multi-pass membrane protein</topology>
    </subcellularLocation>
    <subcellularLocation>
        <location evidence="1">Membrane</location>
        <topology evidence="1">Multi-pass membrane protein</topology>
    </subcellularLocation>
</comment>
<evidence type="ECO:0000256" key="7">
    <source>
        <dbReference type="ARBA" id="ARBA00023177"/>
    </source>
</evidence>
<dbReference type="InterPro" id="IPR029020">
    <property type="entry name" value="Ammonium/urea_transptr"/>
</dbReference>
<feature type="transmembrane region" description="Helical" evidence="9">
    <location>
        <begin position="214"/>
        <end position="234"/>
    </location>
</feature>
<dbReference type="STRING" id="1577474.GA0111570_11627"/>
<dbReference type="PANTHER" id="PTHR43029:SF10">
    <property type="entry name" value="AMMONIUM TRANSPORTER MEP2"/>
    <property type="match status" value="1"/>
</dbReference>
<dbReference type="InterPro" id="IPR024041">
    <property type="entry name" value="NH4_transpt_AmtB-like_dom"/>
</dbReference>
<keyword evidence="12" id="KW-1185">Reference proteome</keyword>
<name>A0A1G6IFR9_9ACTN</name>
<feature type="transmembrane region" description="Helical" evidence="9">
    <location>
        <begin position="107"/>
        <end position="129"/>
    </location>
</feature>
<evidence type="ECO:0000256" key="2">
    <source>
        <dbReference type="ARBA" id="ARBA00005887"/>
    </source>
</evidence>
<gene>
    <name evidence="11" type="ORF">GA0111570_11627</name>
</gene>
<protein>
    <recommendedName>
        <fullName evidence="8 9">Ammonium transporter</fullName>
    </recommendedName>
</protein>
<feature type="transmembrane region" description="Helical" evidence="9">
    <location>
        <begin position="332"/>
        <end position="351"/>
    </location>
</feature>
<feature type="transmembrane region" description="Helical" evidence="9">
    <location>
        <begin position="301"/>
        <end position="320"/>
    </location>
</feature>
<accession>A0A1G6IFR9</accession>
<dbReference type="Gene3D" id="1.10.3430.10">
    <property type="entry name" value="Ammonium transporter AmtB like domains"/>
    <property type="match status" value="1"/>
</dbReference>
<feature type="transmembrane region" description="Helical" evidence="9">
    <location>
        <begin position="180"/>
        <end position="202"/>
    </location>
</feature>
<evidence type="ECO:0000259" key="10">
    <source>
        <dbReference type="Pfam" id="PF00909"/>
    </source>
</evidence>
<evidence type="ECO:0000256" key="8">
    <source>
        <dbReference type="ARBA" id="ARBA00050025"/>
    </source>
</evidence>
<dbReference type="InterPro" id="IPR001905">
    <property type="entry name" value="Ammonium_transpt"/>
</dbReference>
<evidence type="ECO:0000313" key="12">
    <source>
        <dbReference type="Proteomes" id="UP000199086"/>
    </source>
</evidence>
<feature type="transmembrane region" description="Helical" evidence="9">
    <location>
        <begin position="141"/>
        <end position="160"/>
    </location>
</feature>